<feature type="region of interest" description="Disordered" evidence="1">
    <location>
        <begin position="41"/>
        <end position="126"/>
    </location>
</feature>
<dbReference type="Proteomes" id="UP000325081">
    <property type="component" value="Unassembled WGS sequence"/>
</dbReference>
<evidence type="ECO:0000313" key="3">
    <source>
        <dbReference type="EMBL" id="GER53428.1"/>
    </source>
</evidence>
<feature type="chain" id="PRO_5022710417" evidence="2">
    <location>
        <begin position="28"/>
        <end position="247"/>
    </location>
</feature>
<dbReference type="InterPro" id="IPR039923">
    <property type="entry name" value="Protodermal_1"/>
</dbReference>
<keyword evidence="2" id="KW-0732">Signal</keyword>
<dbReference type="EMBL" id="BKCP01010515">
    <property type="protein sequence ID" value="GER53428.1"/>
    <property type="molecule type" value="Genomic_DNA"/>
</dbReference>
<feature type="compositionally biased region" description="Pro residues" evidence="1">
    <location>
        <begin position="41"/>
        <end position="57"/>
    </location>
</feature>
<keyword evidence="4" id="KW-1185">Reference proteome</keyword>
<evidence type="ECO:0000256" key="2">
    <source>
        <dbReference type="SAM" id="SignalP"/>
    </source>
</evidence>
<name>A0A5A7R7N8_STRAF</name>
<dbReference type="PANTHER" id="PTHR33210">
    <property type="entry name" value="PROTODERMAL FACTOR 1"/>
    <property type="match status" value="1"/>
</dbReference>
<gene>
    <name evidence="3" type="ORF">STAS_30922</name>
</gene>
<protein>
    <submittedName>
        <fullName evidence="3">Protodermal factor 1</fullName>
    </submittedName>
</protein>
<evidence type="ECO:0000313" key="4">
    <source>
        <dbReference type="Proteomes" id="UP000325081"/>
    </source>
</evidence>
<feature type="signal peptide" evidence="2">
    <location>
        <begin position="1"/>
        <end position="27"/>
    </location>
</feature>
<sequence length="247" mass="25830">MEAKTRSRRARLLLWTAMAAMFSVASAATFDNQKNYYIPDPHTPPTVPNLPIVPPPHGSGGGHLTPTPSHGTPPANCGKPPSGSGSGGGGRHHTTPSPPTGGSGSSHHPPPTTSTPGTTVPSPPFSFDPNSPPFNCTYWRNHPTLIWGLFGWWGTTVGSAFGVSSLPGFGANTNILQALSNTRTDGLGQLCREGTAALLNAMAHTRFPYTTTQVRDSFVAALGSNKAAAAQARLFRMANEGRTKPKA</sequence>
<dbReference type="PANTHER" id="PTHR33210:SF18">
    <property type="entry name" value="PROTODERMAL FACTOR 1"/>
    <property type="match status" value="1"/>
</dbReference>
<dbReference type="AlphaFoldDB" id="A0A5A7R7N8"/>
<organism evidence="3 4">
    <name type="scientific">Striga asiatica</name>
    <name type="common">Asiatic witchweed</name>
    <name type="synonym">Buchnera asiatica</name>
    <dbReference type="NCBI Taxonomy" id="4170"/>
    <lineage>
        <taxon>Eukaryota</taxon>
        <taxon>Viridiplantae</taxon>
        <taxon>Streptophyta</taxon>
        <taxon>Embryophyta</taxon>
        <taxon>Tracheophyta</taxon>
        <taxon>Spermatophyta</taxon>
        <taxon>Magnoliopsida</taxon>
        <taxon>eudicotyledons</taxon>
        <taxon>Gunneridae</taxon>
        <taxon>Pentapetalae</taxon>
        <taxon>asterids</taxon>
        <taxon>lamiids</taxon>
        <taxon>Lamiales</taxon>
        <taxon>Orobanchaceae</taxon>
        <taxon>Buchnereae</taxon>
        <taxon>Striga</taxon>
    </lineage>
</organism>
<accession>A0A5A7R7N8</accession>
<dbReference type="OrthoDB" id="696797at2759"/>
<evidence type="ECO:0000256" key="1">
    <source>
        <dbReference type="SAM" id="MobiDB-lite"/>
    </source>
</evidence>
<proteinExistence type="predicted"/>
<comment type="caution">
    <text evidence="3">The sequence shown here is derived from an EMBL/GenBank/DDBJ whole genome shotgun (WGS) entry which is preliminary data.</text>
</comment>
<reference evidence="4" key="1">
    <citation type="journal article" date="2019" name="Curr. Biol.">
        <title>Genome Sequence of Striga asiatica Provides Insight into the Evolution of Plant Parasitism.</title>
        <authorList>
            <person name="Yoshida S."/>
            <person name="Kim S."/>
            <person name="Wafula E.K."/>
            <person name="Tanskanen J."/>
            <person name="Kim Y.M."/>
            <person name="Honaas L."/>
            <person name="Yang Z."/>
            <person name="Spallek T."/>
            <person name="Conn C.E."/>
            <person name="Ichihashi Y."/>
            <person name="Cheong K."/>
            <person name="Cui S."/>
            <person name="Der J.P."/>
            <person name="Gundlach H."/>
            <person name="Jiao Y."/>
            <person name="Hori C."/>
            <person name="Ishida J.K."/>
            <person name="Kasahara H."/>
            <person name="Kiba T."/>
            <person name="Kim M.S."/>
            <person name="Koo N."/>
            <person name="Laohavisit A."/>
            <person name="Lee Y.H."/>
            <person name="Lumba S."/>
            <person name="McCourt P."/>
            <person name="Mortimer J.C."/>
            <person name="Mutuku J.M."/>
            <person name="Nomura T."/>
            <person name="Sasaki-Sekimoto Y."/>
            <person name="Seto Y."/>
            <person name="Wang Y."/>
            <person name="Wakatake T."/>
            <person name="Sakakibara H."/>
            <person name="Demura T."/>
            <person name="Yamaguchi S."/>
            <person name="Yoneyama K."/>
            <person name="Manabe R.I."/>
            <person name="Nelson D.C."/>
            <person name="Schulman A.H."/>
            <person name="Timko M.P."/>
            <person name="dePamphilis C.W."/>
            <person name="Choi D."/>
            <person name="Shirasu K."/>
        </authorList>
    </citation>
    <scope>NUCLEOTIDE SEQUENCE [LARGE SCALE GENOMIC DNA]</scope>
    <source>
        <strain evidence="4">cv. UVA1</strain>
    </source>
</reference>